<dbReference type="Pfam" id="PF00069">
    <property type="entry name" value="Pkinase"/>
    <property type="match status" value="1"/>
</dbReference>
<feature type="domain" description="Protein kinase" evidence="13">
    <location>
        <begin position="33"/>
        <end position="333"/>
    </location>
</feature>
<dbReference type="InterPro" id="IPR000719">
    <property type="entry name" value="Prot_kinase_dom"/>
</dbReference>
<evidence type="ECO:0000256" key="1">
    <source>
        <dbReference type="ARBA" id="ARBA00006485"/>
    </source>
</evidence>
<evidence type="ECO:0000256" key="6">
    <source>
        <dbReference type="ARBA" id="ARBA00022777"/>
    </source>
</evidence>
<keyword evidence="4" id="KW-0808">Transferase</keyword>
<dbReference type="InterPro" id="IPR050108">
    <property type="entry name" value="CDK"/>
</dbReference>
<evidence type="ECO:0000256" key="2">
    <source>
        <dbReference type="ARBA" id="ARBA00012425"/>
    </source>
</evidence>
<sequence length="411" mass="45887">MESPAQWLSITGEPLDMDAQGSFLGNCPSISTYKTLNSLGEGAYGVVTRSLDTRTSDVVAIKQLHISSSERHNGIPITTLREISILRSLRHRNIVNVLDVAVGEDKLEDVYMVMEYCEQDMANLMDELKVKFTLSQVKCLARQLLEGLEYIHRNDIIHRDVKLQNLLLTAKGVLKLADFGLSRPFSARPLTPGVVTIWYRAPEILLGTKYYSTPIDLWSAGLIIGELLLNEPVLPAETPIAQLAAMVKLFGTPTKEDVDALRELGCPDLVRWQREGMPSGRADNLARRFEGVATDGTLRFLKGLLRWDMRERWTATEALGRGRRPPKNAEDWWRESPRAVEKEMLPTFPEVRNAAGGSSGERKLEVPERLKEGKKHGADEEAGKEFGGYTFDFGGGDEDGAVVKGVKRVRR</sequence>
<keyword evidence="3 11" id="KW-0723">Serine/threonine-protein kinase</keyword>
<keyword evidence="5 10" id="KW-0547">Nucleotide-binding</keyword>
<dbReference type="AlphaFoldDB" id="A0A6A6QAL4"/>
<dbReference type="EMBL" id="MU004203">
    <property type="protein sequence ID" value="KAF2488487.1"/>
    <property type="molecule type" value="Genomic_DNA"/>
</dbReference>
<name>A0A6A6QAL4_9PEZI</name>
<dbReference type="PROSITE" id="PS00107">
    <property type="entry name" value="PROTEIN_KINASE_ATP"/>
    <property type="match status" value="1"/>
</dbReference>
<evidence type="ECO:0000256" key="4">
    <source>
        <dbReference type="ARBA" id="ARBA00022679"/>
    </source>
</evidence>
<evidence type="ECO:0000256" key="10">
    <source>
        <dbReference type="PROSITE-ProRule" id="PRU10141"/>
    </source>
</evidence>
<feature type="binding site" evidence="10">
    <location>
        <position position="62"/>
    </location>
    <ligand>
        <name>ATP</name>
        <dbReference type="ChEBI" id="CHEBI:30616"/>
    </ligand>
</feature>
<evidence type="ECO:0000313" key="14">
    <source>
        <dbReference type="EMBL" id="KAF2488487.1"/>
    </source>
</evidence>
<evidence type="ECO:0000256" key="3">
    <source>
        <dbReference type="ARBA" id="ARBA00022527"/>
    </source>
</evidence>
<dbReference type="OrthoDB" id="1732493at2759"/>
<dbReference type="Proteomes" id="UP000799750">
    <property type="component" value="Unassembled WGS sequence"/>
</dbReference>
<keyword evidence="7 10" id="KW-0067">ATP-binding</keyword>
<dbReference type="InterPro" id="IPR017441">
    <property type="entry name" value="Protein_kinase_ATP_BS"/>
</dbReference>
<organism evidence="14 15">
    <name type="scientific">Lophium mytilinum</name>
    <dbReference type="NCBI Taxonomy" id="390894"/>
    <lineage>
        <taxon>Eukaryota</taxon>
        <taxon>Fungi</taxon>
        <taxon>Dikarya</taxon>
        <taxon>Ascomycota</taxon>
        <taxon>Pezizomycotina</taxon>
        <taxon>Dothideomycetes</taxon>
        <taxon>Pleosporomycetidae</taxon>
        <taxon>Mytilinidiales</taxon>
        <taxon>Mytilinidiaceae</taxon>
        <taxon>Lophium</taxon>
    </lineage>
</organism>
<dbReference type="GO" id="GO:0004693">
    <property type="term" value="F:cyclin-dependent protein serine/threonine kinase activity"/>
    <property type="evidence" value="ECO:0007669"/>
    <property type="project" value="UniProtKB-EC"/>
</dbReference>
<evidence type="ECO:0000256" key="7">
    <source>
        <dbReference type="ARBA" id="ARBA00022840"/>
    </source>
</evidence>
<reference evidence="14" key="1">
    <citation type="journal article" date="2020" name="Stud. Mycol.">
        <title>101 Dothideomycetes genomes: a test case for predicting lifestyles and emergence of pathogens.</title>
        <authorList>
            <person name="Haridas S."/>
            <person name="Albert R."/>
            <person name="Binder M."/>
            <person name="Bloem J."/>
            <person name="Labutti K."/>
            <person name="Salamov A."/>
            <person name="Andreopoulos B."/>
            <person name="Baker S."/>
            <person name="Barry K."/>
            <person name="Bills G."/>
            <person name="Bluhm B."/>
            <person name="Cannon C."/>
            <person name="Castanera R."/>
            <person name="Culley D."/>
            <person name="Daum C."/>
            <person name="Ezra D."/>
            <person name="Gonzalez J."/>
            <person name="Henrissat B."/>
            <person name="Kuo A."/>
            <person name="Liang C."/>
            <person name="Lipzen A."/>
            <person name="Lutzoni F."/>
            <person name="Magnuson J."/>
            <person name="Mondo S."/>
            <person name="Nolan M."/>
            <person name="Ohm R."/>
            <person name="Pangilinan J."/>
            <person name="Park H.-J."/>
            <person name="Ramirez L."/>
            <person name="Alfaro M."/>
            <person name="Sun H."/>
            <person name="Tritt A."/>
            <person name="Yoshinaga Y."/>
            <person name="Zwiers L.-H."/>
            <person name="Turgeon B."/>
            <person name="Goodwin S."/>
            <person name="Spatafora J."/>
            <person name="Crous P."/>
            <person name="Grigoriev I."/>
        </authorList>
    </citation>
    <scope>NUCLEOTIDE SEQUENCE</scope>
    <source>
        <strain evidence="14">CBS 269.34</strain>
    </source>
</reference>
<comment type="similarity">
    <text evidence="1">Belongs to the protein kinase superfamily. CMGC Ser/Thr protein kinase family. CDC2/CDKX subfamily.</text>
</comment>
<feature type="region of interest" description="Disordered" evidence="12">
    <location>
        <begin position="350"/>
        <end position="390"/>
    </location>
</feature>
<dbReference type="InterPro" id="IPR011009">
    <property type="entry name" value="Kinase-like_dom_sf"/>
</dbReference>
<evidence type="ECO:0000256" key="11">
    <source>
        <dbReference type="RuleBase" id="RU000304"/>
    </source>
</evidence>
<dbReference type="SMART" id="SM00220">
    <property type="entry name" value="S_TKc"/>
    <property type="match status" value="1"/>
</dbReference>
<dbReference type="FunFam" id="1.10.510.10:FF:000624">
    <property type="entry name" value="Mitogen-activated protein kinase"/>
    <property type="match status" value="1"/>
</dbReference>
<keyword evidence="15" id="KW-1185">Reference proteome</keyword>
<feature type="compositionally biased region" description="Basic and acidic residues" evidence="12">
    <location>
        <begin position="360"/>
        <end position="384"/>
    </location>
</feature>
<dbReference type="Gene3D" id="1.10.510.10">
    <property type="entry name" value="Transferase(Phosphotransferase) domain 1"/>
    <property type="match status" value="1"/>
</dbReference>
<protein>
    <recommendedName>
        <fullName evidence="2">cyclin-dependent kinase</fullName>
        <ecNumber evidence="2">2.7.11.22</ecNumber>
    </recommendedName>
</protein>
<keyword evidence="6 14" id="KW-0418">Kinase</keyword>
<dbReference type="PROSITE" id="PS50011">
    <property type="entry name" value="PROTEIN_KINASE_DOM"/>
    <property type="match status" value="1"/>
</dbReference>
<evidence type="ECO:0000313" key="15">
    <source>
        <dbReference type="Proteomes" id="UP000799750"/>
    </source>
</evidence>
<dbReference type="GO" id="GO:0007346">
    <property type="term" value="P:regulation of mitotic cell cycle"/>
    <property type="evidence" value="ECO:0007669"/>
    <property type="project" value="TreeGrafter"/>
</dbReference>
<evidence type="ECO:0000256" key="5">
    <source>
        <dbReference type="ARBA" id="ARBA00022741"/>
    </source>
</evidence>
<comment type="catalytic activity">
    <reaction evidence="8">
        <text>L-threonyl-[protein] + ATP = O-phospho-L-threonyl-[protein] + ADP + H(+)</text>
        <dbReference type="Rhea" id="RHEA:46608"/>
        <dbReference type="Rhea" id="RHEA-COMP:11060"/>
        <dbReference type="Rhea" id="RHEA-COMP:11605"/>
        <dbReference type="ChEBI" id="CHEBI:15378"/>
        <dbReference type="ChEBI" id="CHEBI:30013"/>
        <dbReference type="ChEBI" id="CHEBI:30616"/>
        <dbReference type="ChEBI" id="CHEBI:61977"/>
        <dbReference type="ChEBI" id="CHEBI:456216"/>
        <dbReference type="EC" id="2.7.11.22"/>
    </reaction>
</comment>
<dbReference type="EC" id="2.7.11.22" evidence="2"/>
<gene>
    <name evidence="14" type="ORF">BU16DRAFT_497424</name>
</gene>
<evidence type="ECO:0000256" key="8">
    <source>
        <dbReference type="ARBA" id="ARBA00047811"/>
    </source>
</evidence>
<comment type="catalytic activity">
    <reaction evidence="9">
        <text>L-seryl-[protein] + ATP = O-phospho-L-seryl-[protein] + ADP + H(+)</text>
        <dbReference type="Rhea" id="RHEA:17989"/>
        <dbReference type="Rhea" id="RHEA-COMP:9863"/>
        <dbReference type="Rhea" id="RHEA-COMP:11604"/>
        <dbReference type="ChEBI" id="CHEBI:15378"/>
        <dbReference type="ChEBI" id="CHEBI:29999"/>
        <dbReference type="ChEBI" id="CHEBI:30616"/>
        <dbReference type="ChEBI" id="CHEBI:83421"/>
        <dbReference type="ChEBI" id="CHEBI:456216"/>
        <dbReference type="EC" id="2.7.11.22"/>
    </reaction>
</comment>
<dbReference type="GO" id="GO:0005524">
    <property type="term" value="F:ATP binding"/>
    <property type="evidence" value="ECO:0007669"/>
    <property type="project" value="UniProtKB-UniRule"/>
</dbReference>
<dbReference type="InterPro" id="IPR008271">
    <property type="entry name" value="Ser/Thr_kinase_AS"/>
</dbReference>
<evidence type="ECO:0000256" key="12">
    <source>
        <dbReference type="SAM" id="MobiDB-lite"/>
    </source>
</evidence>
<dbReference type="SUPFAM" id="SSF56112">
    <property type="entry name" value="Protein kinase-like (PK-like)"/>
    <property type="match status" value="1"/>
</dbReference>
<evidence type="ECO:0000259" key="13">
    <source>
        <dbReference type="PROSITE" id="PS50011"/>
    </source>
</evidence>
<dbReference type="Gene3D" id="3.30.200.20">
    <property type="entry name" value="Phosphorylase Kinase, domain 1"/>
    <property type="match status" value="1"/>
</dbReference>
<dbReference type="PANTHER" id="PTHR24056">
    <property type="entry name" value="CELL DIVISION PROTEIN KINASE"/>
    <property type="match status" value="1"/>
</dbReference>
<dbReference type="PROSITE" id="PS00108">
    <property type="entry name" value="PROTEIN_KINASE_ST"/>
    <property type="match status" value="1"/>
</dbReference>
<dbReference type="GO" id="GO:0005634">
    <property type="term" value="C:nucleus"/>
    <property type="evidence" value="ECO:0007669"/>
    <property type="project" value="TreeGrafter"/>
</dbReference>
<accession>A0A6A6QAL4</accession>
<proteinExistence type="inferred from homology"/>
<dbReference type="PANTHER" id="PTHR24056:SF508">
    <property type="entry name" value="CYCLIN-DEPENDENT KINASE 10"/>
    <property type="match status" value="1"/>
</dbReference>
<evidence type="ECO:0000256" key="9">
    <source>
        <dbReference type="ARBA" id="ARBA00048367"/>
    </source>
</evidence>